<dbReference type="Gene3D" id="3.40.50.300">
    <property type="entry name" value="P-loop containing nucleotide triphosphate hydrolases"/>
    <property type="match status" value="1"/>
</dbReference>
<dbReference type="GO" id="GO:1902975">
    <property type="term" value="P:mitotic DNA replication initiation"/>
    <property type="evidence" value="ECO:0007669"/>
    <property type="project" value="TreeGrafter"/>
</dbReference>
<dbReference type="OrthoDB" id="1882346at2759"/>
<keyword evidence="2 10" id="KW-0235">DNA replication</keyword>
<dbReference type="GO" id="GO:0006279">
    <property type="term" value="P:premeiotic DNA replication"/>
    <property type="evidence" value="ECO:0007669"/>
    <property type="project" value="UniProtKB-ARBA"/>
</dbReference>
<dbReference type="PRINTS" id="PR01657">
    <property type="entry name" value="MCMFAMILY"/>
</dbReference>
<dbReference type="GO" id="GO:0005524">
    <property type="term" value="F:ATP binding"/>
    <property type="evidence" value="ECO:0007669"/>
    <property type="project" value="UniProtKB-UniRule"/>
</dbReference>
<dbReference type="Pfam" id="PF00493">
    <property type="entry name" value="MCM"/>
    <property type="match status" value="1"/>
</dbReference>
<dbReference type="InterPro" id="IPR041562">
    <property type="entry name" value="MCM_lid"/>
</dbReference>
<evidence type="ECO:0000256" key="2">
    <source>
        <dbReference type="ARBA" id="ARBA00022705"/>
    </source>
</evidence>
<dbReference type="SUPFAM" id="SSF50249">
    <property type="entry name" value="Nucleic acid-binding proteins"/>
    <property type="match status" value="1"/>
</dbReference>
<organism evidence="12 13">
    <name type="scientific">Ecytonucleospora hepatopenaei</name>
    <dbReference type="NCBI Taxonomy" id="646526"/>
    <lineage>
        <taxon>Eukaryota</taxon>
        <taxon>Fungi</taxon>
        <taxon>Fungi incertae sedis</taxon>
        <taxon>Microsporidia</taxon>
        <taxon>Enterocytozoonidae</taxon>
        <taxon>Ecytonucleospora</taxon>
    </lineage>
</organism>
<dbReference type="SMART" id="SM00350">
    <property type="entry name" value="MCM"/>
    <property type="match status" value="1"/>
</dbReference>
<dbReference type="GO" id="GO:0042555">
    <property type="term" value="C:MCM complex"/>
    <property type="evidence" value="ECO:0007669"/>
    <property type="project" value="UniProtKB-UniRule"/>
</dbReference>
<dbReference type="VEuPathDB" id="MicrosporidiaDB:EHP00_760"/>
<dbReference type="Pfam" id="PF17855">
    <property type="entry name" value="MCM_lid"/>
    <property type="match status" value="1"/>
</dbReference>
<evidence type="ECO:0000256" key="1">
    <source>
        <dbReference type="ARBA" id="ARBA00004123"/>
    </source>
</evidence>
<dbReference type="PANTHER" id="PTHR11630:SF46">
    <property type="entry name" value="DNA REPLICATION LICENSING FACTOR MCM3-RELATED"/>
    <property type="match status" value="1"/>
</dbReference>
<feature type="domain" description="MCM C-terminal AAA(+) ATPase" evidence="11">
    <location>
        <begin position="273"/>
        <end position="473"/>
    </location>
</feature>
<keyword evidence="8 10" id="KW-0539">Nucleus</keyword>
<dbReference type="GO" id="GO:0017116">
    <property type="term" value="F:single-stranded DNA helicase activity"/>
    <property type="evidence" value="ECO:0007669"/>
    <property type="project" value="TreeGrafter"/>
</dbReference>
<evidence type="ECO:0000256" key="9">
    <source>
        <dbReference type="RuleBase" id="RU004070"/>
    </source>
</evidence>
<evidence type="ECO:0000256" key="3">
    <source>
        <dbReference type="ARBA" id="ARBA00022741"/>
    </source>
</evidence>
<dbReference type="InterPro" id="IPR012340">
    <property type="entry name" value="NA-bd_OB-fold"/>
</dbReference>
<keyword evidence="6 9" id="KW-0067">ATP-binding</keyword>
<dbReference type="Gene3D" id="2.20.28.10">
    <property type="match status" value="1"/>
</dbReference>
<dbReference type="GO" id="GO:0006271">
    <property type="term" value="P:DNA strand elongation involved in DNA replication"/>
    <property type="evidence" value="ECO:0007669"/>
    <property type="project" value="TreeGrafter"/>
</dbReference>
<evidence type="ECO:0000256" key="7">
    <source>
        <dbReference type="ARBA" id="ARBA00023125"/>
    </source>
</evidence>
<dbReference type="InterPro" id="IPR008046">
    <property type="entry name" value="Mcm3"/>
</dbReference>
<name>A0A1W0E3D0_9MICR</name>
<dbReference type="InterPro" id="IPR027417">
    <property type="entry name" value="P-loop_NTPase"/>
</dbReference>
<dbReference type="EMBL" id="MNPJ01000026">
    <property type="protein sequence ID" value="OQS53740.1"/>
    <property type="molecule type" value="Genomic_DNA"/>
</dbReference>
<dbReference type="FunFam" id="3.40.50.300:FF:002469">
    <property type="entry name" value="Cell division control protein 21"/>
    <property type="match status" value="1"/>
</dbReference>
<dbReference type="GO" id="GO:0005656">
    <property type="term" value="C:nuclear pre-replicative complex"/>
    <property type="evidence" value="ECO:0007669"/>
    <property type="project" value="UniProtKB-ARBA"/>
</dbReference>
<comment type="similarity">
    <text evidence="9">Belongs to the MCM family.</text>
</comment>
<dbReference type="InterPro" id="IPR033762">
    <property type="entry name" value="MCM_OB"/>
</dbReference>
<keyword evidence="4 10" id="KW-0378">Hydrolase</keyword>
<dbReference type="AlphaFoldDB" id="A0A1W0E3D0"/>
<dbReference type="PROSITE" id="PS00847">
    <property type="entry name" value="MCM_1"/>
    <property type="match status" value="1"/>
</dbReference>
<dbReference type="SUPFAM" id="SSF52540">
    <property type="entry name" value="P-loop containing nucleoside triphosphate hydrolases"/>
    <property type="match status" value="1"/>
</dbReference>
<evidence type="ECO:0000256" key="5">
    <source>
        <dbReference type="ARBA" id="ARBA00022806"/>
    </source>
</evidence>
<dbReference type="Pfam" id="PF17207">
    <property type="entry name" value="MCM_OB"/>
    <property type="match status" value="1"/>
</dbReference>
<accession>A0A1W0E3D0</accession>
<dbReference type="InterPro" id="IPR001208">
    <property type="entry name" value="MCM_dom"/>
</dbReference>
<comment type="caution">
    <text evidence="12">The sequence shown here is derived from an EMBL/GenBank/DDBJ whole genome shotgun (WGS) entry which is preliminary data.</text>
</comment>
<dbReference type="GO" id="GO:0000727">
    <property type="term" value="P:double-strand break repair via break-induced replication"/>
    <property type="evidence" value="ECO:0007669"/>
    <property type="project" value="TreeGrafter"/>
</dbReference>
<dbReference type="EC" id="3.6.4.12" evidence="10"/>
<gene>
    <name evidence="12" type="primary">MCM3</name>
    <name evidence="12" type="ORF">EHP00_760</name>
</gene>
<evidence type="ECO:0000256" key="4">
    <source>
        <dbReference type="ARBA" id="ARBA00022801"/>
    </source>
</evidence>
<comment type="subcellular location">
    <subcellularLocation>
        <location evidence="1 10">Nucleus</location>
    </subcellularLocation>
</comment>
<dbReference type="Gene3D" id="3.30.1640.10">
    <property type="entry name" value="mini-chromosome maintenance (MCM) complex, chain A, domain 1"/>
    <property type="match status" value="1"/>
</dbReference>
<dbReference type="PRINTS" id="PR01659">
    <property type="entry name" value="MCMPROTEIN3"/>
</dbReference>
<sequence length="690" mass="78532">MEVDKDFSSLKQQFEQFVIKKASEEEKKDYLKNKTRTIINLNELRQFDRNLVDEIMEMPLNIMPLLQNEMTSVDGTKKRFGFEGAFGKNFVTPRTINSSYIGKMVCCQGIVTSVSLIRPKISKSIHFDETKKQFFEKEYRDRTMLTLNMPTTTKYPLNHEGNFLRSEYGLSEYFDFQTFILQEMPENAPAGQLPRSIECILSEDLVDKVKPGDRVDVFGIYKSFTKSTGSEFPSQFKTLILTNNVKHKKTAVFLQKNSLERLQMVAESSIKFNSVAPTIFGHDVIKKALAMQMVGGNEILLENGAKIRGDINILLIGDPSTAKSQMLRYVLNFMPLTIATTGKGSTGVGLTAAVVFDPDTNDKRLEAGAMVLGDRGVVCIDEFDKMNDDDRVAIHEVMEQQTVTIAKSGIHTTLNARCSVLAAANPCYGHYNDKFSPQDNVRLPESIMTRFDMVFITLDNKGMESDGLISTHVLNTHRQINTESENVISQELFRDYILYAKSLRPKLSREAGAAISSAYSELRGRKNDKNLIINITPRLLETMIRMATANAKLRLSEVVSEEDAIDAIKMVNDNIFYRKATIVKQSKVNKESVKNTDENINSNIIVKTRKEKDKNVDLSEERREMLVDILWEWREKNMESEFCDILSLVRETNKENKEKKVTEEEMEQLALELSSQDIVLYADGKIYFLD</sequence>
<keyword evidence="13" id="KW-1185">Reference proteome</keyword>
<comment type="subunit">
    <text evidence="10">Component of the MCM2-7 complex.</text>
</comment>
<comment type="function">
    <text evidence="10">Acts as component of the MCM2-7 complex (MCM complex) which is the replicative helicase essential for 'once per cell cycle' DNA replication initiation and elongation in eukaryotic cells. The active ATPase sites in the MCM2-7 ring are formed through the interaction surfaces of two neighboring subunits such that a critical structure of a conserved arginine finger motif is provided in trans relative to the ATP-binding site of the Walker A box of the adjacent subunit. The six ATPase active sites, however, are likely to contribute differentially to the complex helicase activity.</text>
</comment>
<evidence type="ECO:0000313" key="12">
    <source>
        <dbReference type="EMBL" id="OQS53740.1"/>
    </source>
</evidence>
<dbReference type="GO" id="GO:0043596">
    <property type="term" value="C:nuclear replication fork"/>
    <property type="evidence" value="ECO:0007669"/>
    <property type="project" value="UniProtKB-ARBA"/>
</dbReference>
<proteinExistence type="inferred from homology"/>
<dbReference type="Gene3D" id="2.40.50.140">
    <property type="entry name" value="Nucleic acid-binding proteins"/>
    <property type="match status" value="1"/>
</dbReference>
<comment type="catalytic activity">
    <reaction evidence="10">
        <text>ATP + H2O = ADP + phosphate + H(+)</text>
        <dbReference type="Rhea" id="RHEA:13065"/>
        <dbReference type="ChEBI" id="CHEBI:15377"/>
        <dbReference type="ChEBI" id="CHEBI:15378"/>
        <dbReference type="ChEBI" id="CHEBI:30616"/>
        <dbReference type="ChEBI" id="CHEBI:43474"/>
        <dbReference type="ChEBI" id="CHEBI:456216"/>
        <dbReference type="EC" id="3.6.4.12"/>
    </reaction>
</comment>
<protein>
    <recommendedName>
        <fullName evidence="10">DNA replication licensing factor MCM3</fullName>
        <ecNumber evidence="10">3.6.4.12</ecNumber>
    </recommendedName>
</protein>
<dbReference type="PANTHER" id="PTHR11630">
    <property type="entry name" value="DNA REPLICATION LICENSING FACTOR MCM FAMILY MEMBER"/>
    <property type="match status" value="1"/>
</dbReference>
<dbReference type="InterPro" id="IPR018525">
    <property type="entry name" value="MCM_CS"/>
</dbReference>
<evidence type="ECO:0000256" key="6">
    <source>
        <dbReference type="ARBA" id="ARBA00022840"/>
    </source>
</evidence>
<dbReference type="InterPro" id="IPR031327">
    <property type="entry name" value="MCM"/>
</dbReference>
<keyword evidence="5 10" id="KW-0347">Helicase</keyword>
<evidence type="ECO:0000256" key="10">
    <source>
        <dbReference type="RuleBase" id="RU368061"/>
    </source>
</evidence>
<dbReference type="GO" id="GO:0016787">
    <property type="term" value="F:hydrolase activity"/>
    <property type="evidence" value="ECO:0007669"/>
    <property type="project" value="UniProtKB-KW"/>
</dbReference>
<reference evidence="12 13" key="1">
    <citation type="journal article" date="2017" name="Environ. Microbiol.">
        <title>Decay of the glycolytic pathway and adaptation to intranuclear parasitism within Enterocytozoonidae microsporidia.</title>
        <authorList>
            <person name="Wiredu Boakye D."/>
            <person name="Jaroenlak P."/>
            <person name="Prachumwat A."/>
            <person name="Williams T.A."/>
            <person name="Bateman K.S."/>
            <person name="Itsathitphaisarn O."/>
            <person name="Sritunyalucksana K."/>
            <person name="Paszkiewicz K.H."/>
            <person name="Moore K.A."/>
            <person name="Stentiford G.D."/>
            <person name="Williams B.A."/>
        </authorList>
    </citation>
    <scope>NUCLEOTIDE SEQUENCE [LARGE SCALE GENOMIC DNA]</scope>
    <source>
        <strain evidence="12 13">TH1</strain>
    </source>
</reference>
<keyword evidence="3 9" id="KW-0547">Nucleotide-binding</keyword>
<evidence type="ECO:0000313" key="13">
    <source>
        <dbReference type="Proteomes" id="UP000192758"/>
    </source>
</evidence>
<evidence type="ECO:0000256" key="8">
    <source>
        <dbReference type="ARBA" id="ARBA00023242"/>
    </source>
</evidence>
<dbReference type="Proteomes" id="UP000192758">
    <property type="component" value="Unassembled WGS sequence"/>
</dbReference>
<dbReference type="PROSITE" id="PS50051">
    <property type="entry name" value="MCM_2"/>
    <property type="match status" value="1"/>
</dbReference>
<keyword evidence="7 9" id="KW-0238">DNA-binding</keyword>
<dbReference type="GO" id="GO:0003697">
    <property type="term" value="F:single-stranded DNA binding"/>
    <property type="evidence" value="ECO:0007669"/>
    <property type="project" value="TreeGrafter"/>
</dbReference>
<dbReference type="GO" id="GO:0031261">
    <property type="term" value="C:DNA replication preinitiation complex"/>
    <property type="evidence" value="ECO:0007669"/>
    <property type="project" value="UniProtKB-ARBA"/>
</dbReference>
<dbReference type="STRING" id="646526.A0A1W0E3D0"/>
<evidence type="ECO:0000259" key="11">
    <source>
        <dbReference type="PROSITE" id="PS50051"/>
    </source>
</evidence>